<dbReference type="GO" id="GO:0016740">
    <property type="term" value="F:transferase activity"/>
    <property type="evidence" value="ECO:0007669"/>
    <property type="project" value="UniProtKB-KW"/>
</dbReference>
<dbReference type="InterPro" id="IPR029044">
    <property type="entry name" value="Nucleotide-diphossugar_trans"/>
</dbReference>
<reference evidence="1" key="1">
    <citation type="submission" date="2020-03" db="EMBL/GenBank/DDBJ databases">
        <title>The deep terrestrial virosphere.</title>
        <authorList>
            <person name="Holmfeldt K."/>
            <person name="Nilsson E."/>
            <person name="Simone D."/>
            <person name="Lopez-Fernandez M."/>
            <person name="Wu X."/>
            <person name="de Brujin I."/>
            <person name="Lundin D."/>
            <person name="Andersson A."/>
            <person name="Bertilsson S."/>
            <person name="Dopson M."/>
        </authorList>
    </citation>
    <scope>NUCLEOTIDE SEQUENCE</scope>
    <source>
        <strain evidence="1">MM415A01144</strain>
    </source>
</reference>
<name>A0A6M3K8J1_9ZZZZ</name>
<dbReference type="AlphaFoldDB" id="A0A6M3K8J1"/>
<protein>
    <submittedName>
        <fullName evidence="1">Putative glycosyltransferase</fullName>
    </submittedName>
</protein>
<keyword evidence="1" id="KW-0808">Transferase</keyword>
<accession>A0A6M3K8J1</accession>
<evidence type="ECO:0000313" key="1">
    <source>
        <dbReference type="EMBL" id="QJA78054.1"/>
    </source>
</evidence>
<sequence>MGGIGSWEALPPRNYILIATPHTGLVKYEYAISLKALQVPTHFNIISNKGLPIDRARCDLVEQARLMQCSHIFFLDSDVLLPSDGLWHLWNWKLPIVAGIYGSKHETPGVWIETAKSGSERYAAVLPEVLAQNRLFTHPDIVIGAGCVLIDMQVFNRIEKPYFLWTQGREDGGVSEDFYFFEKIRKAGIPIHVDTAVRCKHIDIDTEIDWSGKRQRVTL</sequence>
<dbReference type="EMBL" id="MT142318">
    <property type="protein sequence ID" value="QJA78054.1"/>
    <property type="molecule type" value="Genomic_DNA"/>
</dbReference>
<dbReference type="Gene3D" id="3.90.550.40">
    <property type="match status" value="1"/>
</dbReference>
<organism evidence="1">
    <name type="scientific">viral metagenome</name>
    <dbReference type="NCBI Taxonomy" id="1070528"/>
    <lineage>
        <taxon>unclassified sequences</taxon>
        <taxon>metagenomes</taxon>
        <taxon>organismal metagenomes</taxon>
    </lineage>
</organism>
<proteinExistence type="predicted"/>
<gene>
    <name evidence="1" type="ORF">MM415A01144_0004</name>
</gene>
<dbReference type="SUPFAM" id="SSF53448">
    <property type="entry name" value="Nucleotide-diphospho-sugar transferases"/>
    <property type="match status" value="1"/>
</dbReference>